<comment type="caution">
    <text evidence="5">The sequence shown here is derived from an EMBL/GenBank/DDBJ whole genome shotgun (WGS) entry which is preliminary data.</text>
</comment>
<reference evidence="5 6" key="1">
    <citation type="submission" date="2020-08" db="EMBL/GenBank/DDBJ databases">
        <title>Sequencing the genomes of 1000 actinobacteria strains.</title>
        <authorList>
            <person name="Klenk H.-P."/>
        </authorList>
    </citation>
    <scope>NUCLEOTIDE SEQUENCE [LARGE SCALE GENOMIC DNA]</scope>
    <source>
        <strain evidence="5 6">DSM 44786</strain>
    </source>
</reference>
<evidence type="ECO:0000256" key="2">
    <source>
        <dbReference type="ARBA" id="ARBA00022729"/>
    </source>
</evidence>
<dbReference type="Gene3D" id="3.40.50.2300">
    <property type="match status" value="2"/>
</dbReference>
<dbReference type="Pfam" id="PF13458">
    <property type="entry name" value="Peripla_BP_6"/>
    <property type="match status" value="1"/>
</dbReference>
<sequence length="443" mass="44556">MSRGTAAYPGECAGGRRTGGGAPARRRAGAAAAALLPVVLLAAAGCGGAAGAAGDESAGALTVMTWAPAGTGSTDRPGVTALAEQIGRDVNAKGGRAGRQLKVLTCNEHNTAAGAAACAHQAVDAHAIAVIGSYSQFGDTFMPVLGAAGIPYLGGYGVSGAEFSSPLSYPVAGGTPALIAGSGRQLAAFGCRTVTLVRPDTGNGDTLTRYLAAALAPAGIRLTDVTVPERADAAQMAAPVRKAIGEDRTGGCVTAALGPEQTLLLLDAYRAAGPRRTQLASVVGSVHQGVIDSTGGAGSPLNGSLATGWFPPESSKAWDDLRATARSAPASGAGPIDTTDLAVQTTWVAYQAFLQAVERISSAGGQLTAKGLRAQLDSGDSIDTGGVTPPLSWGQNDMLPTAESPRLTNTWVTFQQVRDGRLTEQQSGFVDVRWALTGAKPPQ</sequence>
<keyword evidence="6" id="KW-1185">Reference proteome</keyword>
<name>A0A7W7S5X3_9ACTN</name>
<evidence type="ECO:0000313" key="5">
    <source>
        <dbReference type="EMBL" id="MBB4944495.1"/>
    </source>
</evidence>
<comment type="similarity">
    <text evidence="1">Belongs to the leucine-binding protein family.</text>
</comment>
<dbReference type="RefSeq" id="WP_184910489.1">
    <property type="nucleotide sequence ID" value="NZ_JACHJR010000001.1"/>
</dbReference>
<feature type="domain" description="Leucine-binding protein" evidence="4">
    <location>
        <begin position="75"/>
        <end position="397"/>
    </location>
</feature>
<protein>
    <submittedName>
        <fullName evidence="5">ABC-type branched-subunit amino acid transport system substrate-binding protein</fullName>
    </submittedName>
</protein>
<evidence type="ECO:0000259" key="4">
    <source>
        <dbReference type="Pfam" id="PF13458"/>
    </source>
</evidence>
<dbReference type="AlphaFoldDB" id="A0A7W7S5X3"/>
<dbReference type="SUPFAM" id="SSF53822">
    <property type="entry name" value="Periplasmic binding protein-like I"/>
    <property type="match status" value="1"/>
</dbReference>
<accession>A0A7W7S5X3</accession>
<dbReference type="InterPro" id="IPR028081">
    <property type="entry name" value="Leu-bd"/>
</dbReference>
<evidence type="ECO:0000256" key="3">
    <source>
        <dbReference type="SAM" id="MobiDB-lite"/>
    </source>
</evidence>
<dbReference type="EMBL" id="JACHJR010000001">
    <property type="protein sequence ID" value="MBB4944495.1"/>
    <property type="molecule type" value="Genomic_DNA"/>
</dbReference>
<proteinExistence type="inferred from homology"/>
<feature type="compositionally biased region" description="Gly residues" evidence="3">
    <location>
        <begin position="12"/>
        <end position="22"/>
    </location>
</feature>
<keyword evidence="2" id="KW-0732">Signal</keyword>
<gene>
    <name evidence="5" type="ORF">F4556_000030</name>
</gene>
<dbReference type="Proteomes" id="UP000573327">
    <property type="component" value="Unassembled WGS sequence"/>
</dbReference>
<evidence type="ECO:0000256" key="1">
    <source>
        <dbReference type="ARBA" id="ARBA00010062"/>
    </source>
</evidence>
<dbReference type="InterPro" id="IPR028082">
    <property type="entry name" value="Peripla_BP_I"/>
</dbReference>
<feature type="region of interest" description="Disordered" evidence="3">
    <location>
        <begin position="1"/>
        <end position="24"/>
    </location>
</feature>
<organism evidence="5 6">
    <name type="scientific">Kitasatospora gansuensis</name>
    <dbReference type="NCBI Taxonomy" id="258050"/>
    <lineage>
        <taxon>Bacteria</taxon>
        <taxon>Bacillati</taxon>
        <taxon>Actinomycetota</taxon>
        <taxon>Actinomycetes</taxon>
        <taxon>Kitasatosporales</taxon>
        <taxon>Streptomycetaceae</taxon>
        <taxon>Kitasatospora</taxon>
    </lineage>
</organism>
<evidence type="ECO:0000313" key="6">
    <source>
        <dbReference type="Proteomes" id="UP000573327"/>
    </source>
</evidence>